<comment type="caution">
    <text evidence="1">The sequence shown here is derived from an EMBL/GenBank/DDBJ whole genome shotgun (WGS) entry which is preliminary data.</text>
</comment>
<proteinExistence type="predicted"/>
<evidence type="ECO:0000313" key="2">
    <source>
        <dbReference type="Proteomes" id="UP000593571"/>
    </source>
</evidence>
<organism evidence="1 2">
    <name type="scientific">Rousettus aegyptiacus</name>
    <name type="common">Egyptian fruit bat</name>
    <name type="synonym">Pteropus aegyptiacus</name>
    <dbReference type="NCBI Taxonomy" id="9407"/>
    <lineage>
        <taxon>Eukaryota</taxon>
        <taxon>Metazoa</taxon>
        <taxon>Chordata</taxon>
        <taxon>Craniata</taxon>
        <taxon>Vertebrata</taxon>
        <taxon>Euteleostomi</taxon>
        <taxon>Mammalia</taxon>
        <taxon>Eutheria</taxon>
        <taxon>Laurasiatheria</taxon>
        <taxon>Chiroptera</taxon>
        <taxon>Yinpterochiroptera</taxon>
        <taxon>Pteropodoidea</taxon>
        <taxon>Pteropodidae</taxon>
        <taxon>Rousettinae</taxon>
        <taxon>Rousettus</taxon>
    </lineage>
</organism>
<protein>
    <submittedName>
        <fullName evidence="1">Uncharacterized protein</fullName>
    </submittedName>
</protein>
<accession>A0A7J8H1M9</accession>
<gene>
    <name evidence="1" type="ORF">HJG63_011452</name>
</gene>
<name>A0A7J8H1M9_ROUAE</name>
<dbReference type="EMBL" id="JACASE010000005">
    <property type="protein sequence ID" value="KAF6466176.1"/>
    <property type="molecule type" value="Genomic_DNA"/>
</dbReference>
<reference evidence="1 2" key="1">
    <citation type="journal article" date="2020" name="Nature">
        <title>Six reference-quality genomes reveal evolution of bat adaptations.</title>
        <authorList>
            <person name="Jebb D."/>
            <person name="Huang Z."/>
            <person name="Pippel M."/>
            <person name="Hughes G.M."/>
            <person name="Lavrichenko K."/>
            <person name="Devanna P."/>
            <person name="Winkler S."/>
            <person name="Jermiin L.S."/>
            <person name="Skirmuntt E.C."/>
            <person name="Katzourakis A."/>
            <person name="Burkitt-Gray L."/>
            <person name="Ray D.A."/>
            <person name="Sullivan K.A.M."/>
            <person name="Roscito J.G."/>
            <person name="Kirilenko B.M."/>
            <person name="Davalos L.M."/>
            <person name="Corthals A.P."/>
            <person name="Power M.L."/>
            <person name="Jones G."/>
            <person name="Ransome R.D."/>
            <person name="Dechmann D.K.N."/>
            <person name="Locatelli A.G."/>
            <person name="Puechmaille S.J."/>
            <person name="Fedrigo O."/>
            <person name="Jarvis E.D."/>
            <person name="Hiller M."/>
            <person name="Vernes S.C."/>
            <person name="Myers E.W."/>
            <person name="Teeling E.C."/>
        </authorList>
    </citation>
    <scope>NUCLEOTIDE SEQUENCE [LARGE SCALE GENOMIC DNA]</scope>
    <source>
        <strain evidence="1">MRouAeg1</strain>
        <tissue evidence="1">Muscle</tissue>
    </source>
</reference>
<dbReference type="AlphaFoldDB" id="A0A7J8H1M9"/>
<evidence type="ECO:0000313" key="1">
    <source>
        <dbReference type="EMBL" id="KAF6466176.1"/>
    </source>
</evidence>
<sequence length="132" mass="14369">MCTRTYTHVHNACLGDQVCSNLGKIVTHSRCKRRNPEGKWTVHCWGAGGGACGFSSCRRESSAPSVAVASCFRAPGAVPPPCTFACARAHTHTHTPVHVCTCMYAHVYTYNSPPNRVEHTLPVHMNHSLDIP</sequence>
<dbReference type="Proteomes" id="UP000593571">
    <property type="component" value="Unassembled WGS sequence"/>
</dbReference>
<keyword evidence="2" id="KW-1185">Reference proteome</keyword>